<evidence type="ECO:0000313" key="2">
    <source>
        <dbReference type="Proteomes" id="UP001218218"/>
    </source>
</evidence>
<gene>
    <name evidence="1" type="ORF">DFH08DRAFT_825145</name>
</gene>
<dbReference type="EMBL" id="JARIHO010000097">
    <property type="protein sequence ID" value="KAJ7305455.1"/>
    <property type="molecule type" value="Genomic_DNA"/>
</dbReference>
<name>A0AAD6Z346_9AGAR</name>
<protein>
    <submittedName>
        <fullName evidence="1">Uncharacterized protein</fullName>
    </submittedName>
</protein>
<organism evidence="1 2">
    <name type="scientific">Mycena albidolilacea</name>
    <dbReference type="NCBI Taxonomy" id="1033008"/>
    <lineage>
        <taxon>Eukaryota</taxon>
        <taxon>Fungi</taxon>
        <taxon>Dikarya</taxon>
        <taxon>Basidiomycota</taxon>
        <taxon>Agaricomycotina</taxon>
        <taxon>Agaricomycetes</taxon>
        <taxon>Agaricomycetidae</taxon>
        <taxon>Agaricales</taxon>
        <taxon>Marasmiineae</taxon>
        <taxon>Mycenaceae</taxon>
        <taxon>Mycena</taxon>
    </lineage>
</organism>
<dbReference type="AlphaFoldDB" id="A0AAD6Z346"/>
<dbReference type="InterPro" id="IPR017853">
    <property type="entry name" value="GH"/>
</dbReference>
<dbReference type="Gene3D" id="3.20.20.80">
    <property type="entry name" value="Glycosidases"/>
    <property type="match status" value="1"/>
</dbReference>
<accession>A0AAD6Z346</accession>
<sequence>MTNCFGGTFDARHRGSWILVSFQLLTTAGSDRFRVHPNRVPDLPLSFIRTFGVGTPFQMHTSIHGLGAQRYVLKTFRYSPTDRRKIVPASTYISTASVPAQTGFVKTSGTKFTLNGAPYTLFGYLISVLHHGSTTDINKAFVDIVASGATTVRTWGFNEVTSANGLYFHLWNGRTATVNTGANGLGALGPTTGLTTGGMDVYAAPLLGSSQPHDVFYINPTILVGHFLRFDFTNGLTMAPQAAFKSYVQTVVTQYAWELGKYLPMVENFR</sequence>
<proteinExistence type="predicted"/>
<dbReference type="SUPFAM" id="SSF51445">
    <property type="entry name" value="(Trans)glycosidases"/>
    <property type="match status" value="1"/>
</dbReference>
<reference evidence="1" key="1">
    <citation type="submission" date="2023-03" db="EMBL/GenBank/DDBJ databases">
        <title>Massive genome expansion in bonnet fungi (Mycena s.s.) driven by repeated elements and novel gene families across ecological guilds.</title>
        <authorList>
            <consortium name="Lawrence Berkeley National Laboratory"/>
            <person name="Harder C.B."/>
            <person name="Miyauchi S."/>
            <person name="Viragh M."/>
            <person name="Kuo A."/>
            <person name="Thoen E."/>
            <person name="Andreopoulos B."/>
            <person name="Lu D."/>
            <person name="Skrede I."/>
            <person name="Drula E."/>
            <person name="Henrissat B."/>
            <person name="Morin E."/>
            <person name="Kohler A."/>
            <person name="Barry K."/>
            <person name="LaButti K."/>
            <person name="Morin E."/>
            <person name="Salamov A."/>
            <person name="Lipzen A."/>
            <person name="Mereny Z."/>
            <person name="Hegedus B."/>
            <person name="Baldrian P."/>
            <person name="Stursova M."/>
            <person name="Weitz H."/>
            <person name="Taylor A."/>
            <person name="Grigoriev I.V."/>
            <person name="Nagy L.G."/>
            <person name="Martin F."/>
            <person name="Kauserud H."/>
        </authorList>
    </citation>
    <scope>NUCLEOTIDE SEQUENCE</scope>
    <source>
        <strain evidence="1">CBHHK002</strain>
    </source>
</reference>
<comment type="caution">
    <text evidence="1">The sequence shown here is derived from an EMBL/GenBank/DDBJ whole genome shotgun (WGS) entry which is preliminary data.</text>
</comment>
<dbReference type="Proteomes" id="UP001218218">
    <property type="component" value="Unassembled WGS sequence"/>
</dbReference>
<keyword evidence="2" id="KW-1185">Reference proteome</keyword>
<evidence type="ECO:0000313" key="1">
    <source>
        <dbReference type="EMBL" id="KAJ7305455.1"/>
    </source>
</evidence>